<comment type="similarity">
    <text evidence="1">Belongs to the SfsA family.</text>
</comment>
<evidence type="ECO:0000313" key="4">
    <source>
        <dbReference type="EMBL" id="QTH72484.1"/>
    </source>
</evidence>
<dbReference type="InterPro" id="IPR005224">
    <property type="entry name" value="SfsA"/>
</dbReference>
<dbReference type="HAMAP" id="MF_00095">
    <property type="entry name" value="SfsA"/>
    <property type="match status" value="1"/>
</dbReference>
<gene>
    <name evidence="1 4" type="primary">sfsA</name>
    <name evidence="4" type="ORF">J5O05_06600</name>
</gene>
<keyword evidence="5" id="KW-1185">Reference proteome</keyword>
<evidence type="ECO:0000259" key="3">
    <source>
        <dbReference type="Pfam" id="PF17746"/>
    </source>
</evidence>
<reference evidence="4" key="1">
    <citation type="submission" date="2021-03" db="EMBL/GenBank/DDBJ databases">
        <title>Complete Genome of Pseudoalteromonas xiamenensis STKMTI.2, a new potential marine bacterium producing anti-Vibrio compounds.</title>
        <authorList>
            <person name="Handayani D.P."/>
            <person name="Isnansetyo A."/>
            <person name="Istiqomah I."/>
            <person name="Jumina J."/>
        </authorList>
    </citation>
    <scope>NUCLEOTIDE SEQUENCE</scope>
    <source>
        <strain evidence="4">STKMTI.2</strain>
    </source>
</reference>
<dbReference type="NCBIfam" id="TIGR00230">
    <property type="entry name" value="sfsA"/>
    <property type="match status" value="1"/>
</dbReference>
<dbReference type="PANTHER" id="PTHR30545">
    <property type="entry name" value="SUGAR FERMENTATION STIMULATION PROTEIN A"/>
    <property type="match status" value="1"/>
</dbReference>
<sequence length="237" mass="26245">MLYVPPLQTGLMIKRYKRFLVDLDVNNCILTVHCANTGRMTGCAEPNTLAYYTTSNNAKRKYPHSLELTTSLDGHLICVNTARANNVAIEALQSGKIAPLAHYDKVQAEVPYGSEKSRIDALLSQSINPEAHCYVEVKSVTLLENGKGYFPDAPSVRGQKHLRELMEMKAQGHRAVLLFIVMHNGIQNVHPAAHIDPHYASLCIDAQKAGVEFLAYRAQVSKEELIITDPLPIIIKG</sequence>
<dbReference type="Gene3D" id="2.40.50.580">
    <property type="match status" value="1"/>
</dbReference>
<dbReference type="EMBL" id="CP072133">
    <property type="protein sequence ID" value="QTH72484.1"/>
    <property type="molecule type" value="Genomic_DNA"/>
</dbReference>
<name>A0A975DJ41_9GAMM</name>
<dbReference type="RefSeq" id="WP_208844108.1">
    <property type="nucleotide sequence ID" value="NZ_CP072133.1"/>
</dbReference>
<dbReference type="CDD" id="cd22359">
    <property type="entry name" value="SfsA-like_bacterial"/>
    <property type="match status" value="1"/>
</dbReference>
<dbReference type="Pfam" id="PF03749">
    <property type="entry name" value="SfsA"/>
    <property type="match status" value="1"/>
</dbReference>
<accession>A0A975DJ41</accession>
<evidence type="ECO:0000313" key="5">
    <source>
        <dbReference type="Proteomes" id="UP000664904"/>
    </source>
</evidence>
<feature type="domain" description="SfsA N-terminal OB" evidence="3">
    <location>
        <begin position="13"/>
        <end position="79"/>
    </location>
</feature>
<evidence type="ECO:0000259" key="2">
    <source>
        <dbReference type="Pfam" id="PF03749"/>
    </source>
</evidence>
<protein>
    <recommendedName>
        <fullName evidence="1">Sugar fermentation stimulation protein homolog</fullName>
    </recommendedName>
</protein>
<dbReference type="Gene3D" id="3.40.1350.60">
    <property type="match status" value="1"/>
</dbReference>
<proteinExistence type="inferred from homology"/>
<dbReference type="FunFam" id="3.40.1350.60:FF:000001">
    <property type="entry name" value="Sugar fermentation stimulation protein A"/>
    <property type="match status" value="1"/>
</dbReference>
<dbReference type="GO" id="GO:0003677">
    <property type="term" value="F:DNA binding"/>
    <property type="evidence" value="ECO:0007669"/>
    <property type="project" value="InterPro"/>
</dbReference>
<feature type="domain" description="Sugar fermentation stimulation protein C-terminal" evidence="2">
    <location>
        <begin position="83"/>
        <end position="223"/>
    </location>
</feature>
<dbReference type="PANTHER" id="PTHR30545:SF2">
    <property type="entry name" value="SUGAR FERMENTATION STIMULATION PROTEIN A"/>
    <property type="match status" value="1"/>
</dbReference>
<dbReference type="Proteomes" id="UP000664904">
    <property type="component" value="Chromosome"/>
</dbReference>
<dbReference type="InterPro" id="IPR040452">
    <property type="entry name" value="SfsA_C"/>
</dbReference>
<dbReference type="InterPro" id="IPR041465">
    <property type="entry name" value="SfsA_N"/>
</dbReference>
<evidence type="ECO:0000256" key="1">
    <source>
        <dbReference type="HAMAP-Rule" id="MF_00095"/>
    </source>
</evidence>
<dbReference type="AlphaFoldDB" id="A0A975DJ41"/>
<dbReference type="KEGG" id="pxi:J5O05_06600"/>
<dbReference type="Pfam" id="PF17746">
    <property type="entry name" value="SfsA_N"/>
    <property type="match status" value="1"/>
</dbReference>
<organism evidence="4 5">
    <name type="scientific">Pseudoalteromonas xiamenensis</name>
    <dbReference type="NCBI Taxonomy" id="882626"/>
    <lineage>
        <taxon>Bacteria</taxon>
        <taxon>Pseudomonadati</taxon>
        <taxon>Pseudomonadota</taxon>
        <taxon>Gammaproteobacteria</taxon>
        <taxon>Alteromonadales</taxon>
        <taxon>Pseudoalteromonadaceae</taxon>
        <taxon>Pseudoalteromonas</taxon>
    </lineage>
</organism>